<comment type="caution">
    <text evidence="9">The sequence shown here is derived from an EMBL/GenBank/DDBJ whole genome shotgun (WGS) entry which is preliminary data.</text>
</comment>
<comment type="cofactor">
    <cofactor evidence="1">
        <name>Zn(2+)</name>
        <dbReference type="ChEBI" id="CHEBI:29105"/>
    </cofactor>
</comment>
<evidence type="ECO:0000256" key="4">
    <source>
        <dbReference type="ARBA" id="ARBA00022763"/>
    </source>
</evidence>
<dbReference type="PROSITE" id="PS51432">
    <property type="entry name" value="AP_NUCLEASE_F2_4"/>
    <property type="match status" value="1"/>
</dbReference>
<keyword evidence="7" id="KW-0234">DNA repair</keyword>
<dbReference type="Gene3D" id="3.20.20.150">
    <property type="entry name" value="Divalent-metal-dependent TIM barrel enzymes"/>
    <property type="match status" value="1"/>
</dbReference>
<evidence type="ECO:0000256" key="1">
    <source>
        <dbReference type="ARBA" id="ARBA00001947"/>
    </source>
</evidence>
<sequence length="218" mass="24498">MILPHGSYLMNCGSPDPETLQKSRDVLIDDLQRCEKLGLTLFNFHPGSTCGKISVEESIDRIAESINIAHSKTNIYFLVIENMSCQGSTIGGKFTELRGIIDRVKDKSRIGVCLDTCHTFAAGYDLSTEEGFQKMIKEFDETVGFKYLKGMHLNDSKGKLGCHKDRHENIGKGYIGKEGFKRVMNCPQFNGIPMVLETPYTSDDTYAKEIQTVEFIHQ</sequence>
<organism evidence="9 10">
    <name type="scientific">Tegillarca granosa</name>
    <name type="common">Malaysian cockle</name>
    <name type="synonym">Anadara granosa</name>
    <dbReference type="NCBI Taxonomy" id="220873"/>
    <lineage>
        <taxon>Eukaryota</taxon>
        <taxon>Metazoa</taxon>
        <taxon>Spiralia</taxon>
        <taxon>Lophotrochozoa</taxon>
        <taxon>Mollusca</taxon>
        <taxon>Bivalvia</taxon>
        <taxon>Autobranchia</taxon>
        <taxon>Pteriomorphia</taxon>
        <taxon>Arcoida</taxon>
        <taxon>Arcoidea</taxon>
        <taxon>Arcidae</taxon>
        <taxon>Tegillarca</taxon>
    </lineage>
</organism>
<evidence type="ECO:0000256" key="2">
    <source>
        <dbReference type="ARBA" id="ARBA00005340"/>
    </source>
</evidence>
<dbReference type="InterPro" id="IPR001719">
    <property type="entry name" value="AP_endonuc_2"/>
</dbReference>
<keyword evidence="3" id="KW-0479">Metal-binding</keyword>
<keyword evidence="6" id="KW-0862">Zinc</keyword>
<gene>
    <name evidence="9" type="ORF">KUTeg_003179</name>
</gene>
<comment type="similarity">
    <text evidence="2">Belongs to the AP endonuclease 2 family.</text>
</comment>
<keyword evidence="5" id="KW-0378">Hydrolase</keyword>
<evidence type="ECO:0000256" key="5">
    <source>
        <dbReference type="ARBA" id="ARBA00022801"/>
    </source>
</evidence>
<dbReference type="Proteomes" id="UP001217089">
    <property type="component" value="Unassembled WGS sequence"/>
</dbReference>
<evidence type="ECO:0000256" key="7">
    <source>
        <dbReference type="ARBA" id="ARBA00023204"/>
    </source>
</evidence>
<proteinExistence type="inferred from homology"/>
<accession>A0ABQ9FQV6</accession>
<dbReference type="PANTHER" id="PTHR21445:SF0">
    <property type="entry name" value="APURINIC-APYRIMIDINIC ENDONUCLEASE"/>
    <property type="match status" value="1"/>
</dbReference>
<feature type="domain" description="Xylose isomerase-like TIM barrel" evidence="8">
    <location>
        <begin position="2"/>
        <end position="210"/>
    </location>
</feature>
<evidence type="ECO:0000313" key="9">
    <source>
        <dbReference type="EMBL" id="KAJ8318088.1"/>
    </source>
</evidence>
<dbReference type="SMART" id="SM00518">
    <property type="entry name" value="AP2Ec"/>
    <property type="match status" value="1"/>
</dbReference>
<dbReference type="PANTHER" id="PTHR21445">
    <property type="entry name" value="ENDONUCLEASE IV ENDODEOXYRIBONUCLEASE IV"/>
    <property type="match status" value="1"/>
</dbReference>
<evidence type="ECO:0000313" key="10">
    <source>
        <dbReference type="Proteomes" id="UP001217089"/>
    </source>
</evidence>
<name>A0ABQ9FQV6_TEGGR</name>
<keyword evidence="10" id="KW-1185">Reference proteome</keyword>
<dbReference type="NCBIfam" id="TIGR00587">
    <property type="entry name" value="nfo"/>
    <property type="match status" value="1"/>
</dbReference>
<dbReference type="InterPro" id="IPR013022">
    <property type="entry name" value="Xyl_isomerase-like_TIM-brl"/>
</dbReference>
<dbReference type="SUPFAM" id="SSF51658">
    <property type="entry name" value="Xylose isomerase-like"/>
    <property type="match status" value="1"/>
</dbReference>
<dbReference type="PROSITE" id="PS00731">
    <property type="entry name" value="AP_NUCLEASE_F2_3"/>
    <property type="match status" value="1"/>
</dbReference>
<dbReference type="InterPro" id="IPR018246">
    <property type="entry name" value="AP_endonuc_F2_Zn_BS"/>
</dbReference>
<dbReference type="CDD" id="cd00019">
    <property type="entry name" value="AP2Ec"/>
    <property type="match status" value="1"/>
</dbReference>
<dbReference type="Pfam" id="PF01261">
    <property type="entry name" value="AP_endonuc_2"/>
    <property type="match status" value="1"/>
</dbReference>
<keyword evidence="4" id="KW-0227">DNA damage</keyword>
<dbReference type="InterPro" id="IPR036237">
    <property type="entry name" value="Xyl_isomerase-like_sf"/>
</dbReference>
<dbReference type="EMBL" id="JARBDR010000214">
    <property type="protein sequence ID" value="KAJ8318088.1"/>
    <property type="molecule type" value="Genomic_DNA"/>
</dbReference>
<dbReference type="PROSITE" id="PS00730">
    <property type="entry name" value="AP_NUCLEASE_F2_2"/>
    <property type="match status" value="1"/>
</dbReference>
<dbReference type="PROSITE" id="PS00729">
    <property type="entry name" value="AP_NUCLEASE_F2_1"/>
    <property type="match status" value="1"/>
</dbReference>
<protein>
    <recommendedName>
        <fullName evidence="8">Xylose isomerase-like TIM barrel domain-containing protein</fullName>
    </recommendedName>
</protein>
<evidence type="ECO:0000256" key="3">
    <source>
        <dbReference type="ARBA" id="ARBA00022723"/>
    </source>
</evidence>
<reference evidence="9 10" key="1">
    <citation type="submission" date="2022-12" db="EMBL/GenBank/DDBJ databases">
        <title>Chromosome-level genome of Tegillarca granosa.</title>
        <authorList>
            <person name="Kim J."/>
        </authorList>
    </citation>
    <scope>NUCLEOTIDE SEQUENCE [LARGE SCALE GENOMIC DNA]</scope>
    <source>
        <strain evidence="9">Teg-2019</strain>
        <tissue evidence="9">Adductor muscle</tissue>
    </source>
</reference>
<evidence type="ECO:0000259" key="8">
    <source>
        <dbReference type="Pfam" id="PF01261"/>
    </source>
</evidence>
<evidence type="ECO:0000256" key="6">
    <source>
        <dbReference type="ARBA" id="ARBA00022833"/>
    </source>
</evidence>